<keyword evidence="6 8" id="KW-1133">Transmembrane helix</keyword>
<proteinExistence type="predicted"/>
<feature type="transmembrane region" description="Helical" evidence="8">
    <location>
        <begin position="21"/>
        <end position="39"/>
    </location>
</feature>
<dbReference type="PANTHER" id="PTHR48021">
    <property type="match status" value="1"/>
</dbReference>
<evidence type="ECO:0000256" key="8">
    <source>
        <dbReference type="SAM" id="Phobius"/>
    </source>
</evidence>
<evidence type="ECO:0000313" key="10">
    <source>
        <dbReference type="EMBL" id="KAK9501581.1"/>
    </source>
</evidence>
<evidence type="ECO:0000313" key="11">
    <source>
        <dbReference type="Proteomes" id="UP001461498"/>
    </source>
</evidence>
<dbReference type="FunFam" id="1.20.1250.20:FF:000218">
    <property type="entry name" value="facilitated trehalose transporter Tret1"/>
    <property type="match status" value="1"/>
</dbReference>
<feature type="transmembrane region" description="Helical" evidence="8">
    <location>
        <begin position="355"/>
        <end position="379"/>
    </location>
</feature>
<evidence type="ECO:0000256" key="4">
    <source>
        <dbReference type="ARBA" id="ARBA00022597"/>
    </source>
</evidence>
<dbReference type="GO" id="GO:0022857">
    <property type="term" value="F:transmembrane transporter activity"/>
    <property type="evidence" value="ECO:0007669"/>
    <property type="project" value="InterPro"/>
</dbReference>
<keyword evidence="2" id="KW-0813">Transport</keyword>
<gene>
    <name evidence="10" type="ORF">O3M35_012280</name>
</gene>
<dbReference type="SUPFAM" id="SSF103473">
    <property type="entry name" value="MFS general substrate transporter"/>
    <property type="match status" value="1"/>
</dbReference>
<feature type="transmembrane region" description="Helical" evidence="8">
    <location>
        <begin position="290"/>
        <end position="310"/>
    </location>
</feature>
<feature type="transmembrane region" description="Helical" evidence="8">
    <location>
        <begin position="114"/>
        <end position="135"/>
    </location>
</feature>
<evidence type="ECO:0000256" key="1">
    <source>
        <dbReference type="ARBA" id="ARBA00004651"/>
    </source>
</evidence>
<keyword evidence="11" id="KW-1185">Reference proteome</keyword>
<name>A0AAW1CT26_9HEMI</name>
<protein>
    <recommendedName>
        <fullName evidence="9">Major facilitator superfamily (MFS) profile domain-containing protein</fullName>
    </recommendedName>
</protein>
<evidence type="ECO:0000256" key="2">
    <source>
        <dbReference type="ARBA" id="ARBA00022448"/>
    </source>
</evidence>
<feature type="transmembrane region" description="Helical" evidence="8">
    <location>
        <begin position="421"/>
        <end position="442"/>
    </location>
</feature>
<dbReference type="InterPro" id="IPR020846">
    <property type="entry name" value="MFS_dom"/>
</dbReference>
<dbReference type="Pfam" id="PF00083">
    <property type="entry name" value="Sugar_tr"/>
    <property type="match status" value="1"/>
</dbReference>
<evidence type="ECO:0000256" key="7">
    <source>
        <dbReference type="ARBA" id="ARBA00023136"/>
    </source>
</evidence>
<feature type="transmembrane region" description="Helical" evidence="8">
    <location>
        <begin position="147"/>
        <end position="165"/>
    </location>
</feature>
<comment type="subcellular location">
    <subcellularLocation>
        <location evidence="1">Cell membrane</location>
        <topology evidence="1">Multi-pass membrane protein</topology>
    </subcellularLocation>
</comment>
<keyword evidence="5 8" id="KW-0812">Transmembrane</keyword>
<keyword evidence="3" id="KW-1003">Cell membrane</keyword>
<dbReference type="PANTHER" id="PTHR48021:SF47">
    <property type="entry name" value="GH17672P"/>
    <property type="match status" value="1"/>
</dbReference>
<dbReference type="InterPro" id="IPR005828">
    <property type="entry name" value="MFS_sugar_transport-like"/>
</dbReference>
<feature type="transmembrane region" description="Helical" evidence="8">
    <location>
        <begin position="252"/>
        <end position="270"/>
    </location>
</feature>
<reference evidence="10 11" key="1">
    <citation type="submission" date="2022-12" db="EMBL/GenBank/DDBJ databases">
        <title>Chromosome-level genome assembly of true bugs.</title>
        <authorList>
            <person name="Ma L."/>
            <person name="Li H."/>
        </authorList>
    </citation>
    <scope>NUCLEOTIDE SEQUENCE [LARGE SCALE GENOMIC DNA]</scope>
    <source>
        <strain evidence="10">Lab_2022b</strain>
    </source>
</reference>
<dbReference type="PROSITE" id="PS50850">
    <property type="entry name" value="MFS"/>
    <property type="match status" value="1"/>
</dbReference>
<dbReference type="Proteomes" id="UP001461498">
    <property type="component" value="Unassembled WGS sequence"/>
</dbReference>
<dbReference type="InterPro" id="IPR050549">
    <property type="entry name" value="MFS_Trehalose_Transporter"/>
</dbReference>
<dbReference type="EMBL" id="JAPXFL010000009">
    <property type="protein sequence ID" value="KAK9501581.1"/>
    <property type="molecule type" value="Genomic_DNA"/>
</dbReference>
<keyword evidence="7 8" id="KW-0472">Membrane</keyword>
<sequence length="472" mass="51481">MMSSDLKPEQEIEVGQGSRTQLYLAVLSVNFLYICNGTFATWTSPTMAKLKDQFTANEIALVGSLYSLGAAFGPIIAAFTYDNLGRKVTLYIWGSCFIVSWIILASSINVYVLYVGRMIGGVGVGGSFSTGTLFVAEVADVKSRGSLSTLLIFSVSAGILLEYCVGPWSSYHVLIIVSAIPAILFVATFFYFPESPYYLLLKERKADAIESLRWYRGNIAPSAAETELSEIQKNVEESKANKGGFRALGRRGAVFALMIGIYLLIVQQGVGQNAMLSYTQTIFEMSNIEIPGSICAIISGTTVIIGSFFTPFIVNRFSMKKTFLVATYLVAIGMGLLGLFFYLKSSGHDVSKLSFLPLLAFVMCNLFSSWGPAPIPWAMTAELLPTQVKGICTCICGVISSLAGFLVIEITGIMFDKVGLAAVFGGYFIFIVLLTTIGIFIIPDTSGMSLPEIHEFMETEKRPQRRRSYAQS</sequence>
<feature type="transmembrane region" description="Helical" evidence="8">
    <location>
        <begin position="88"/>
        <end position="108"/>
    </location>
</feature>
<accession>A0AAW1CT26</accession>
<dbReference type="Gene3D" id="1.20.1250.20">
    <property type="entry name" value="MFS general substrate transporter like domains"/>
    <property type="match status" value="1"/>
</dbReference>
<keyword evidence="4" id="KW-0762">Sugar transport</keyword>
<evidence type="ECO:0000259" key="9">
    <source>
        <dbReference type="PROSITE" id="PS50850"/>
    </source>
</evidence>
<dbReference type="GO" id="GO:0005886">
    <property type="term" value="C:plasma membrane"/>
    <property type="evidence" value="ECO:0007669"/>
    <property type="project" value="UniProtKB-SubCell"/>
</dbReference>
<dbReference type="InterPro" id="IPR005829">
    <property type="entry name" value="Sugar_transporter_CS"/>
</dbReference>
<evidence type="ECO:0000256" key="3">
    <source>
        <dbReference type="ARBA" id="ARBA00022475"/>
    </source>
</evidence>
<dbReference type="InterPro" id="IPR036259">
    <property type="entry name" value="MFS_trans_sf"/>
</dbReference>
<organism evidence="10 11">
    <name type="scientific">Rhynocoris fuscipes</name>
    <dbReference type="NCBI Taxonomy" id="488301"/>
    <lineage>
        <taxon>Eukaryota</taxon>
        <taxon>Metazoa</taxon>
        <taxon>Ecdysozoa</taxon>
        <taxon>Arthropoda</taxon>
        <taxon>Hexapoda</taxon>
        <taxon>Insecta</taxon>
        <taxon>Pterygota</taxon>
        <taxon>Neoptera</taxon>
        <taxon>Paraneoptera</taxon>
        <taxon>Hemiptera</taxon>
        <taxon>Heteroptera</taxon>
        <taxon>Panheteroptera</taxon>
        <taxon>Cimicomorpha</taxon>
        <taxon>Reduviidae</taxon>
        <taxon>Harpactorinae</taxon>
        <taxon>Harpactorini</taxon>
        <taxon>Rhynocoris</taxon>
    </lineage>
</organism>
<feature type="transmembrane region" description="Helical" evidence="8">
    <location>
        <begin position="59"/>
        <end position="81"/>
    </location>
</feature>
<evidence type="ECO:0000256" key="5">
    <source>
        <dbReference type="ARBA" id="ARBA00022692"/>
    </source>
</evidence>
<evidence type="ECO:0000256" key="6">
    <source>
        <dbReference type="ARBA" id="ARBA00022989"/>
    </source>
</evidence>
<feature type="transmembrane region" description="Helical" evidence="8">
    <location>
        <begin position="322"/>
        <end position="343"/>
    </location>
</feature>
<dbReference type="PROSITE" id="PS00217">
    <property type="entry name" value="SUGAR_TRANSPORT_2"/>
    <property type="match status" value="1"/>
</dbReference>
<dbReference type="AlphaFoldDB" id="A0AAW1CT26"/>
<feature type="transmembrane region" description="Helical" evidence="8">
    <location>
        <begin position="171"/>
        <end position="192"/>
    </location>
</feature>
<feature type="transmembrane region" description="Helical" evidence="8">
    <location>
        <begin position="391"/>
        <end position="415"/>
    </location>
</feature>
<feature type="domain" description="Major facilitator superfamily (MFS) profile" evidence="9">
    <location>
        <begin position="22"/>
        <end position="446"/>
    </location>
</feature>
<comment type="caution">
    <text evidence="10">The sequence shown here is derived from an EMBL/GenBank/DDBJ whole genome shotgun (WGS) entry which is preliminary data.</text>
</comment>